<dbReference type="EMBL" id="KB469305">
    <property type="protein sequence ID" value="EPQ53504.1"/>
    <property type="molecule type" value="Genomic_DNA"/>
</dbReference>
<accession>S7RLH2</accession>
<proteinExistence type="predicted"/>
<organism evidence="2 3">
    <name type="scientific">Gloeophyllum trabeum (strain ATCC 11539 / FP-39264 / Madison 617)</name>
    <name type="common">Brown rot fungus</name>
    <dbReference type="NCBI Taxonomy" id="670483"/>
    <lineage>
        <taxon>Eukaryota</taxon>
        <taxon>Fungi</taxon>
        <taxon>Dikarya</taxon>
        <taxon>Basidiomycota</taxon>
        <taxon>Agaricomycotina</taxon>
        <taxon>Agaricomycetes</taxon>
        <taxon>Gloeophyllales</taxon>
        <taxon>Gloeophyllaceae</taxon>
        <taxon>Gloeophyllum</taxon>
    </lineage>
</organism>
<evidence type="ECO:0000313" key="2">
    <source>
        <dbReference type="EMBL" id="EPQ53504.1"/>
    </source>
</evidence>
<dbReference type="AlphaFoldDB" id="S7RLH2"/>
<dbReference type="RefSeq" id="XP_007867834.1">
    <property type="nucleotide sequence ID" value="XM_007869643.1"/>
</dbReference>
<protein>
    <submittedName>
        <fullName evidence="2">Uncharacterized protein</fullName>
    </submittedName>
</protein>
<sequence length="288" mass="31856">MPTIAKLFKQVEALVYNQRAIADTETRVSVAENGDNFHIRWSAHPDAPGVPLAELYQLARRLVDAYRADADNIMVTLTENGQGFRLRWIYNGAVPPQPRHIDGDMSLRALADPDAASEASSTSDGEFMVLSDEEDDDTTINGEEVNEHDMHPDDLTNHIMVGLREVGRGLDEDGRVVPLDGARRSEAGLDAPQQDRSDSTGSNHNNIDEARSPTPGPSRPSASRGAQPLGRTDTEIVDHRAGVRPGNVNARQNYRLAPGFQKQIEEEMAREFRRRCCGKNLRSPAKRK</sequence>
<gene>
    <name evidence="2" type="ORF">GLOTRDRAFT_94737</name>
</gene>
<feature type="region of interest" description="Disordered" evidence="1">
    <location>
        <begin position="181"/>
        <end position="240"/>
    </location>
</feature>
<name>S7RLH2_GLOTA</name>
<evidence type="ECO:0000256" key="1">
    <source>
        <dbReference type="SAM" id="MobiDB-lite"/>
    </source>
</evidence>
<dbReference type="KEGG" id="gtr:GLOTRDRAFT_94737"/>
<dbReference type="Proteomes" id="UP000030669">
    <property type="component" value="Unassembled WGS sequence"/>
</dbReference>
<feature type="region of interest" description="Disordered" evidence="1">
    <location>
        <begin position="112"/>
        <end position="154"/>
    </location>
</feature>
<dbReference type="OrthoDB" id="10601558at2759"/>
<feature type="compositionally biased region" description="Basic and acidic residues" evidence="1">
    <location>
        <begin position="181"/>
        <end position="198"/>
    </location>
</feature>
<dbReference type="GeneID" id="19309633"/>
<reference evidence="2 3" key="1">
    <citation type="journal article" date="2012" name="Science">
        <title>The Paleozoic origin of enzymatic lignin decomposition reconstructed from 31 fungal genomes.</title>
        <authorList>
            <person name="Floudas D."/>
            <person name="Binder M."/>
            <person name="Riley R."/>
            <person name="Barry K."/>
            <person name="Blanchette R.A."/>
            <person name="Henrissat B."/>
            <person name="Martinez A.T."/>
            <person name="Otillar R."/>
            <person name="Spatafora J.W."/>
            <person name="Yadav J.S."/>
            <person name="Aerts A."/>
            <person name="Benoit I."/>
            <person name="Boyd A."/>
            <person name="Carlson A."/>
            <person name="Copeland A."/>
            <person name="Coutinho P.M."/>
            <person name="de Vries R.P."/>
            <person name="Ferreira P."/>
            <person name="Findley K."/>
            <person name="Foster B."/>
            <person name="Gaskell J."/>
            <person name="Glotzer D."/>
            <person name="Gorecki P."/>
            <person name="Heitman J."/>
            <person name="Hesse C."/>
            <person name="Hori C."/>
            <person name="Igarashi K."/>
            <person name="Jurgens J.A."/>
            <person name="Kallen N."/>
            <person name="Kersten P."/>
            <person name="Kohler A."/>
            <person name="Kuees U."/>
            <person name="Kumar T.K.A."/>
            <person name="Kuo A."/>
            <person name="LaButti K."/>
            <person name="Larrondo L.F."/>
            <person name="Lindquist E."/>
            <person name="Ling A."/>
            <person name="Lombard V."/>
            <person name="Lucas S."/>
            <person name="Lundell T."/>
            <person name="Martin R."/>
            <person name="McLaughlin D.J."/>
            <person name="Morgenstern I."/>
            <person name="Morin E."/>
            <person name="Murat C."/>
            <person name="Nagy L.G."/>
            <person name="Nolan M."/>
            <person name="Ohm R.A."/>
            <person name="Patyshakuliyeva A."/>
            <person name="Rokas A."/>
            <person name="Ruiz-Duenas F.J."/>
            <person name="Sabat G."/>
            <person name="Salamov A."/>
            <person name="Samejima M."/>
            <person name="Schmutz J."/>
            <person name="Slot J.C."/>
            <person name="St John F."/>
            <person name="Stenlid J."/>
            <person name="Sun H."/>
            <person name="Sun S."/>
            <person name="Syed K."/>
            <person name="Tsang A."/>
            <person name="Wiebenga A."/>
            <person name="Young D."/>
            <person name="Pisabarro A."/>
            <person name="Eastwood D.C."/>
            <person name="Martin F."/>
            <person name="Cullen D."/>
            <person name="Grigoriev I.V."/>
            <person name="Hibbett D.S."/>
        </authorList>
    </citation>
    <scope>NUCLEOTIDE SEQUENCE [LARGE SCALE GENOMIC DNA]</scope>
    <source>
        <strain evidence="2 3">ATCC 11539</strain>
    </source>
</reference>
<dbReference type="HOGENOM" id="CLU_966613_0_0_1"/>
<feature type="compositionally biased region" description="Basic and acidic residues" evidence="1">
    <location>
        <begin position="145"/>
        <end position="154"/>
    </location>
</feature>
<keyword evidence="3" id="KW-1185">Reference proteome</keyword>
<evidence type="ECO:0000313" key="3">
    <source>
        <dbReference type="Proteomes" id="UP000030669"/>
    </source>
</evidence>